<sequence length="361" mass="38927">MDPVFPTNTPEGLAYTPAFVLQPGTRIKPLGLMSPKRDGKVRYSIADQTHDCLLNLADALSALGPNAKAVKLVRLMTDAREIWSSQPEFEQYFGSNLPTSTLIEVPVCSEFGFRIELDVWAAVPDSQKGGPESPDILGFANASAGLAAGKGAAAEFNAAIDAVTNRVSAMSGSGRVIKLEVYLSDMRVWPICQEVVASRYPTRPPVVVPISAPKVLEVGTCINLEATFALSSVTEGTSDIARVHLDRRIIAISGQPSIPVFVGGKARETYKYPPDATVAEQTILALRNLEHILAAAGSDWDNVFKTTWYVMDLREWPQIQQAAYAVMGQPPPSPTVLEVSKLVAPAVRVEPDIWAVVKADS</sequence>
<dbReference type="GeneID" id="63764008"/>
<dbReference type="RefSeq" id="XP_040698125.1">
    <property type="nucleotide sequence ID" value="XM_040847935.1"/>
</dbReference>
<dbReference type="Gene3D" id="3.30.1330.40">
    <property type="entry name" value="RutC-like"/>
    <property type="match status" value="2"/>
</dbReference>
<dbReference type="AlphaFoldDB" id="A0A1L9T4I2"/>
<dbReference type="EMBL" id="KV878595">
    <property type="protein sequence ID" value="OJJ54319.1"/>
    <property type="molecule type" value="Genomic_DNA"/>
</dbReference>
<dbReference type="InterPro" id="IPR035959">
    <property type="entry name" value="RutC-like_sf"/>
</dbReference>
<dbReference type="VEuPathDB" id="FungiDB:ASPSYDRAFT_498391"/>
<gene>
    <name evidence="1" type="ORF">ASPSYDRAFT_498391</name>
</gene>
<dbReference type="STRING" id="1036612.A0A1L9T4I2"/>
<dbReference type="Proteomes" id="UP000184356">
    <property type="component" value="Unassembled WGS sequence"/>
</dbReference>
<dbReference type="PANTHER" id="PTHR43857:SF1">
    <property type="entry name" value="YJGH FAMILY PROTEIN"/>
    <property type="match status" value="1"/>
</dbReference>
<accession>A0A1L9T4I2</accession>
<dbReference type="CDD" id="cd00448">
    <property type="entry name" value="YjgF_YER057c_UK114_family"/>
    <property type="match status" value="1"/>
</dbReference>
<dbReference type="PANTHER" id="PTHR43857">
    <property type="entry name" value="BLR7761 PROTEIN"/>
    <property type="match status" value="1"/>
</dbReference>
<dbReference type="SUPFAM" id="SSF55298">
    <property type="entry name" value="YjgF-like"/>
    <property type="match status" value="3"/>
</dbReference>
<evidence type="ECO:0000313" key="2">
    <source>
        <dbReference type="Proteomes" id="UP000184356"/>
    </source>
</evidence>
<evidence type="ECO:0000313" key="1">
    <source>
        <dbReference type="EMBL" id="OJJ54319.1"/>
    </source>
</evidence>
<organism evidence="1 2">
    <name type="scientific">Aspergillus sydowii CBS 593.65</name>
    <dbReference type="NCBI Taxonomy" id="1036612"/>
    <lineage>
        <taxon>Eukaryota</taxon>
        <taxon>Fungi</taxon>
        <taxon>Dikarya</taxon>
        <taxon>Ascomycota</taxon>
        <taxon>Pezizomycotina</taxon>
        <taxon>Eurotiomycetes</taxon>
        <taxon>Eurotiomycetidae</taxon>
        <taxon>Eurotiales</taxon>
        <taxon>Aspergillaceae</taxon>
        <taxon>Aspergillus</taxon>
        <taxon>Aspergillus subgen. Nidulantes</taxon>
    </lineage>
</organism>
<dbReference type="Pfam" id="PF01042">
    <property type="entry name" value="Ribonuc_L-PSP"/>
    <property type="match status" value="1"/>
</dbReference>
<keyword evidence="2" id="KW-1185">Reference proteome</keyword>
<proteinExistence type="predicted"/>
<protein>
    <submittedName>
        <fullName evidence="1">Uncharacterized protein</fullName>
    </submittedName>
</protein>
<dbReference type="OrthoDB" id="309640at2759"/>
<reference evidence="2" key="1">
    <citation type="journal article" date="2017" name="Genome Biol.">
        <title>Comparative genomics reveals high biological diversity and specific adaptations in the industrially and medically important fungal genus Aspergillus.</title>
        <authorList>
            <person name="de Vries R.P."/>
            <person name="Riley R."/>
            <person name="Wiebenga A."/>
            <person name="Aguilar-Osorio G."/>
            <person name="Amillis S."/>
            <person name="Uchima C.A."/>
            <person name="Anderluh G."/>
            <person name="Asadollahi M."/>
            <person name="Askin M."/>
            <person name="Barry K."/>
            <person name="Battaglia E."/>
            <person name="Bayram O."/>
            <person name="Benocci T."/>
            <person name="Braus-Stromeyer S.A."/>
            <person name="Caldana C."/>
            <person name="Canovas D."/>
            <person name="Cerqueira G.C."/>
            <person name="Chen F."/>
            <person name="Chen W."/>
            <person name="Choi C."/>
            <person name="Clum A."/>
            <person name="Dos Santos R.A."/>
            <person name="Damasio A.R."/>
            <person name="Diallinas G."/>
            <person name="Emri T."/>
            <person name="Fekete E."/>
            <person name="Flipphi M."/>
            <person name="Freyberg S."/>
            <person name="Gallo A."/>
            <person name="Gournas C."/>
            <person name="Habgood R."/>
            <person name="Hainaut M."/>
            <person name="Harispe M.L."/>
            <person name="Henrissat B."/>
            <person name="Hilden K.S."/>
            <person name="Hope R."/>
            <person name="Hossain A."/>
            <person name="Karabika E."/>
            <person name="Karaffa L."/>
            <person name="Karanyi Z."/>
            <person name="Krasevec N."/>
            <person name="Kuo A."/>
            <person name="Kusch H."/>
            <person name="LaButti K."/>
            <person name="Lagendijk E.L."/>
            <person name="Lapidus A."/>
            <person name="Levasseur A."/>
            <person name="Lindquist E."/>
            <person name="Lipzen A."/>
            <person name="Logrieco A.F."/>
            <person name="MacCabe A."/>
            <person name="Maekelae M.R."/>
            <person name="Malavazi I."/>
            <person name="Melin P."/>
            <person name="Meyer V."/>
            <person name="Mielnichuk N."/>
            <person name="Miskei M."/>
            <person name="Molnar A.P."/>
            <person name="Mule G."/>
            <person name="Ngan C.Y."/>
            <person name="Orejas M."/>
            <person name="Orosz E."/>
            <person name="Ouedraogo J.P."/>
            <person name="Overkamp K.M."/>
            <person name="Park H.-S."/>
            <person name="Perrone G."/>
            <person name="Piumi F."/>
            <person name="Punt P.J."/>
            <person name="Ram A.F."/>
            <person name="Ramon A."/>
            <person name="Rauscher S."/>
            <person name="Record E."/>
            <person name="Riano-Pachon D.M."/>
            <person name="Robert V."/>
            <person name="Roehrig J."/>
            <person name="Ruller R."/>
            <person name="Salamov A."/>
            <person name="Salih N.S."/>
            <person name="Samson R.A."/>
            <person name="Sandor E."/>
            <person name="Sanguinetti M."/>
            <person name="Schuetze T."/>
            <person name="Sepcic K."/>
            <person name="Shelest E."/>
            <person name="Sherlock G."/>
            <person name="Sophianopoulou V."/>
            <person name="Squina F.M."/>
            <person name="Sun H."/>
            <person name="Susca A."/>
            <person name="Todd R.B."/>
            <person name="Tsang A."/>
            <person name="Unkles S.E."/>
            <person name="van de Wiele N."/>
            <person name="van Rossen-Uffink D."/>
            <person name="Oliveira J.V."/>
            <person name="Vesth T.C."/>
            <person name="Visser J."/>
            <person name="Yu J.-H."/>
            <person name="Zhou M."/>
            <person name="Andersen M.R."/>
            <person name="Archer D.B."/>
            <person name="Baker S.E."/>
            <person name="Benoit I."/>
            <person name="Brakhage A.A."/>
            <person name="Braus G.H."/>
            <person name="Fischer R."/>
            <person name="Frisvad J.C."/>
            <person name="Goldman G.H."/>
            <person name="Houbraken J."/>
            <person name="Oakley B."/>
            <person name="Pocsi I."/>
            <person name="Scazzocchio C."/>
            <person name="Seiboth B."/>
            <person name="vanKuyk P.A."/>
            <person name="Wortman J."/>
            <person name="Dyer P.S."/>
            <person name="Grigoriev I.V."/>
        </authorList>
    </citation>
    <scope>NUCLEOTIDE SEQUENCE [LARGE SCALE GENOMIC DNA]</scope>
    <source>
        <strain evidence="2">CBS 593.65</strain>
    </source>
</reference>
<name>A0A1L9T4I2_9EURO</name>
<dbReference type="InterPro" id="IPR006175">
    <property type="entry name" value="YjgF/YER057c/UK114"/>
</dbReference>